<feature type="domain" description="BRX" evidence="5">
    <location>
        <begin position="178"/>
        <end position="233"/>
    </location>
</feature>
<dbReference type="PROSITE" id="PS51514">
    <property type="entry name" value="BRX"/>
    <property type="match status" value="2"/>
</dbReference>
<accession>A0A5P1EW64</accession>
<feature type="compositionally biased region" description="Low complexity" evidence="4">
    <location>
        <begin position="284"/>
        <end position="301"/>
    </location>
</feature>
<evidence type="ECO:0000256" key="4">
    <source>
        <dbReference type="SAM" id="MobiDB-lite"/>
    </source>
</evidence>
<evidence type="ECO:0000313" key="7">
    <source>
        <dbReference type="Proteomes" id="UP000243459"/>
    </source>
</evidence>
<keyword evidence="7" id="KW-1185">Reference proteome</keyword>
<dbReference type="Pfam" id="PF08381">
    <property type="entry name" value="BRX"/>
    <property type="match status" value="2"/>
</dbReference>
<feature type="region of interest" description="Disordered" evidence="4">
    <location>
        <begin position="237"/>
        <end position="310"/>
    </location>
</feature>
<proteinExistence type="inferred from homology"/>
<gene>
    <name evidence="6" type="ORF">A4U43_C05F30070</name>
</gene>
<keyword evidence="3" id="KW-0539">Nucleus</keyword>
<organism evidence="6 7">
    <name type="scientific">Asparagus officinalis</name>
    <name type="common">Garden asparagus</name>
    <dbReference type="NCBI Taxonomy" id="4686"/>
    <lineage>
        <taxon>Eukaryota</taxon>
        <taxon>Viridiplantae</taxon>
        <taxon>Streptophyta</taxon>
        <taxon>Embryophyta</taxon>
        <taxon>Tracheophyta</taxon>
        <taxon>Spermatophyta</taxon>
        <taxon>Magnoliopsida</taxon>
        <taxon>Liliopsida</taxon>
        <taxon>Asparagales</taxon>
        <taxon>Asparagaceae</taxon>
        <taxon>Asparagoideae</taxon>
        <taxon>Asparagus</taxon>
    </lineage>
</organism>
<evidence type="ECO:0000313" key="6">
    <source>
        <dbReference type="EMBL" id="ONK70084.1"/>
    </source>
</evidence>
<dbReference type="Gramene" id="ONK70084">
    <property type="protein sequence ID" value="ONK70084"/>
    <property type="gene ID" value="A4U43_C05F30070"/>
</dbReference>
<dbReference type="InterPro" id="IPR013591">
    <property type="entry name" value="Brevis_radix_dom"/>
</dbReference>
<protein>
    <recommendedName>
        <fullName evidence="5">BRX domain-containing protein</fullName>
    </recommendedName>
</protein>
<comment type="subcellular location">
    <subcellularLocation>
        <location evidence="1">Nucleus</location>
    </subcellularLocation>
</comment>
<name>A0A5P1EW64_ASPOF</name>
<evidence type="ECO:0000256" key="3">
    <source>
        <dbReference type="ARBA" id="ARBA00023242"/>
    </source>
</evidence>
<comment type="similarity">
    <text evidence="2">Belongs to the BRX family.</text>
</comment>
<evidence type="ECO:0000256" key="1">
    <source>
        <dbReference type="ARBA" id="ARBA00004123"/>
    </source>
</evidence>
<feature type="domain" description="BRX" evidence="5">
    <location>
        <begin position="309"/>
        <end position="364"/>
    </location>
</feature>
<feature type="compositionally biased region" description="Polar residues" evidence="4">
    <location>
        <begin position="237"/>
        <end position="267"/>
    </location>
</feature>
<dbReference type="AlphaFoldDB" id="A0A5P1EW64"/>
<dbReference type="GO" id="GO:0005634">
    <property type="term" value="C:nucleus"/>
    <property type="evidence" value="ECO:0007669"/>
    <property type="project" value="UniProtKB-SubCell"/>
</dbReference>
<dbReference type="InterPro" id="IPR044532">
    <property type="entry name" value="BRX-like"/>
</dbReference>
<dbReference type="EMBL" id="CM007385">
    <property type="protein sequence ID" value="ONK70084.1"/>
    <property type="molecule type" value="Genomic_DNA"/>
</dbReference>
<evidence type="ECO:0000256" key="2">
    <source>
        <dbReference type="ARBA" id="ARBA00009057"/>
    </source>
</evidence>
<dbReference type="PANTHER" id="PTHR46058:SF3">
    <property type="entry name" value="PROTEIN BREVIS RADIX-LIKE 4"/>
    <property type="match status" value="1"/>
</dbReference>
<sequence>MFPHRQLKPVRPTLLLQVLHLVGPLFAFGSLLSLDTEASDGCEMIFGSTAATATSALLEMTGSLPLVHGRCRQLSLFLFQDKILVALGAHIHCSCTPKEATVIDAEDWALWRSLAPCLLVLRFVKMLTCVGCPDTKLLVKGIAKQIKGVSLKAVRGNRKKSTEMKEEHGAVISEGREEEWIAEPEPGVLITLSTLANGCNRLKKIRFSEEYFDAYGAQRWWGENHDKIMELYTIHQENQPQVPTQSNEEVGANNTKETHNNFDSSSRGSHESIETFQKTEENVSRNSSSSREGSTSNNAENESSENKVREWVVEDEPGVFVTIRSLPNGSKELLRVELSRERFGEVKARVWWEENKARLHKQYS</sequence>
<dbReference type="Proteomes" id="UP000243459">
    <property type="component" value="Chromosome 5"/>
</dbReference>
<reference evidence="7" key="1">
    <citation type="journal article" date="2017" name="Nat. Commun.">
        <title>The asparagus genome sheds light on the origin and evolution of a young Y chromosome.</title>
        <authorList>
            <person name="Harkess A."/>
            <person name="Zhou J."/>
            <person name="Xu C."/>
            <person name="Bowers J.E."/>
            <person name="Van der Hulst R."/>
            <person name="Ayyampalayam S."/>
            <person name="Mercati F."/>
            <person name="Riccardi P."/>
            <person name="McKain M.R."/>
            <person name="Kakrana A."/>
            <person name="Tang H."/>
            <person name="Ray J."/>
            <person name="Groenendijk J."/>
            <person name="Arikit S."/>
            <person name="Mathioni S.M."/>
            <person name="Nakano M."/>
            <person name="Shan H."/>
            <person name="Telgmann-Rauber A."/>
            <person name="Kanno A."/>
            <person name="Yue Z."/>
            <person name="Chen H."/>
            <person name="Li W."/>
            <person name="Chen Y."/>
            <person name="Xu X."/>
            <person name="Zhang Y."/>
            <person name="Luo S."/>
            <person name="Chen H."/>
            <person name="Gao J."/>
            <person name="Mao Z."/>
            <person name="Pires J.C."/>
            <person name="Luo M."/>
            <person name="Kudrna D."/>
            <person name="Wing R.A."/>
            <person name="Meyers B.C."/>
            <person name="Yi K."/>
            <person name="Kong H."/>
            <person name="Lavrijsen P."/>
            <person name="Sunseri F."/>
            <person name="Falavigna A."/>
            <person name="Ye Y."/>
            <person name="Leebens-Mack J.H."/>
            <person name="Chen G."/>
        </authorList>
    </citation>
    <scope>NUCLEOTIDE SEQUENCE [LARGE SCALE GENOMIC DNA]</scope>
    <source>
        <strain evidence="7">cv. DH0086</strain>
    </source>
</reference>
<feature type="compositionally biased region" description="Basic and acidic residues" evidence="4">
    <location>
        <begin position="268"/>
        <end position="283"/>
    </location>
</feature>
<dbReference type="PANTHER" id="PTHR46058">
    <property type="entry name" value="PROTEIN BREVIS RADIX-LIKE 1"/>
    <property type="match status" value="1"/>
</dbReference>
<evidence type="ECO:0000259" key="5">
    <source>
        <dbReference type="PROSITE" id="PS51514"/>
    </source>
</evidence>